<keyword evidence="1" id="KW-1133">Transmembrane helix</keyword>
<feature type="domain" description="Cysteinyl-tRNA ligase anticodon binding" evidence="2">
    <location>
        <begin position="178"/>
        <end position="229"/>
    </location>
</feature>
<evidence type="ECO:0000313" key="4">
    <source>
        <dbReference type="EMBL" id="MBH5338786.1"/>
    </source>
</evidence>
<dbReference type="InterPro" id="IPR056411">
    <property type="entry name" value="CysS_C"/>
</dbReference>
<keyword evidence="1" id="KW-0472">Membrane</keyword>
<dbReference type="InterPro" id="IPR057798">
    <property type="entry name" value="PH_YqeB"/>
</dbReference>
<organism evidence="4 5">
    <name type="scientific">Streptomyces pactum</name>
    <dbReference type="NCBI Taxonomy" id="68249"/>
    <lineage>
        <taxon>Bacteria</taxon>
        <taxon>Bacillati</taxon>
        <taxon>Actinomycetota</taxon>
        <taxon>Actinomycetes</taxon>
        <taxon>Kitasatosporales</taxon>
        <taxon>Streptomycetaceae</taxon>
        <taxon>Streptomyces</taxon>
    </lineage>
</organism>
<dbReference type="RefSeq" id="WP_197992556.1">
    <property type="nucleotide sequence ID" value="NZ_JACYXC010000002.1"/>
</dbReference>
<evidence type="ECO:0008006" key="6">
    <source>
        <dbReference type="Google" id="ProtNLM"/>
    </source>
</evidence>
<keyword evidence="5" id="KW-1185">Reference proteome</keyword>
<accession>A0ABS0NU94</accession>
<feature type="domain" description="YqeB PH" evidence="3">
    <location>
        <begin position="15"/>
        <end position="161"/>
    </location>
</feature>
<evidence type="ECO:0000256" key="1">
    <source>
        <dbReference type="SAM" id="Phobius"/>
    </source>
</evidence>
<dbReference type="Pfam" id="PF23494">
    <property type="entry name" value="bPH_10"/>
    <property type="match status" value="1"/>
</dbReference>
<sequence>MRTGDAGDRRTERLTVLREPAWSTVGVYVVLALVGAGAGWLAHLLAEWLLNLPSAPLRGPAEFVASVPVPALAVVGSAAGLALGGIAQYEQTVIRLTDERVVLLRMGSEQAFPRDEVAAAYRDGKHLVLLGHDGGELARERCDVDPRRVAGAFTAHGYRWADEDPHREAFRLWVPGVPGLPEGAEPLLKARQEALRKKDLSDDDVRELRRELARLGVVVRDDKRRQYWRMARQPDTGAS</sequence>
<gene>
    <name evidence="4" type="ORF">IHE55_30010</name>
</gene>
<keyword evidence="1" id="KW-0812">Transmembrane</keyword>
<reference evidence="4 5" key="1">
    <citation type="submission" date="2020-09" db="EMBL/GenBank/DDBJ databases">
        <title>Biosynthesis of the nuclear factor of activated T cells inhibitor NFAT-133 and its congeners in Streptomyces pactum.</title>
        <authorList>
            <person name="Zhou W."/>
            <person name="Posri P."/>
            <person name="Abugrain M.E."/>
            <person name="Weisberg A.J."/>
            <person name="Chang J.H."/>
            <person name="Mahmud T."/>
        </authorList>
    </citation>
    <scope>NUCLEOTIDE SEQUENCE [LARGE SCALE GENOMIC DNA]</scope>
    <source>
        <strain evidence="4 5">ATCC 27456</strain>
    </source>
</reference>
<feature type="transmembrane region" description="Helical" evidence="1">
    <location>
        <begin position="21"/>
        <end position="43"/>
    </location>
</feature>
<proteinExistence type="predicted"/>
<feature type="transmembrane region" description="Helical" evidence="1">
    <location>
        <begin position="63"/>
        <end position="86"/>
    </location>
</feature>
<protein>
    <recommendedName>
        <fullName evidence="6">DUF308 domain-containing protein</fullName>
    </recommendedName>
</protein>
<evidence type="ECO:0000313" key="5">
    <source>
        <dbReference type="Proteomes" id="UP000807371"/>
    </source>
</evidence>
<dbReference type="EMBL" id="JACYXC010000002">
    <property type="protein sequence ID" value="MBH5338786.1"/>
    <property type="molecule type" value="Genomic_DNA"/>
</dbReference>
<evidence type="ECO:0000259" key="2">
    <source>
        <dbReference type="Pfam" id="PF23493"/>
    </source>
</evidence>
<name>A0ABS0NU94_9ACTN</name>
<evidence type="ECO:0000259" key="3">
    <source>
        <dbReference type="Pfam" id="PF23494"/>
    </source>
</evidence>
<comment type="caution">
    <text evidence="4">The sequence shown here is derived from an EMBL/GenBank/DDBJ whole genome shotgun (WGS) entry which is preliminary data.</text>
</comment>
<dbReference type="Proteomes" id="UP000807371">
    <property type="component" value="Unassembled WGS sequence"/>
</dbReference>
<dbReference type="Pfam" id="PF23493">
    <property type="entry name" value="CysS_C"/>
    <property type="match status" value="1"/>
</dbReference>